<organism evidence="1 2">
    <name type="scientific">Fusarium decemcellulare</name>
    <dbReference type="NCBI Taxonomy" id="57161"/>
    <lineage>
        <taxon>Eukaryota</taxon>
        <taxon>Fungi</taxon>
        <taxon>Dikarya</taxon>
        <taxon>Ascomycota</taxon>
        <taxon>Pezizomycotina</taxon>
        <taxon>Sordariomycetes</taxon>
        <taxon>Hypocreomycetidae</taxon>
        <taxon>Hypocreales</taxon>
        <taxon>Nectriaceae</taxon>
        <taxon>Fusarium</taxon>
        <taxon>Fusarium decemcellulare species complex</taxon>
    </lineage>
</organism>
<gene>
    <name evidence="1" type="ORF">NM208_g15433</name>
</gene>
<reference evidence="1" key="1">
    <citation type="submission" date="2022-08" db="EMBL/GenBank/DDBJ databases">
        <title>Genome Sequence of Fusarium decemcellulare.</title>
        <authorList>
            <person name="Buettner E."/>
        </authorList>
    </citation>
    <scope>NUCLEOTIDE SEQUENCE</scope>
    <source>
        <strain evidence="1">Babe19</strain>
    </source>
</reference>
<accession>A0ACC1RD52</accession>
<evidence type="ECO:0000313" key="1">
    <source>
        <dbReference type="EMBL" id="KAJ3511435.1"/>
    </source>
</evidence>
<protein>
    <submittedName>
        <fullName evidence="1">Uncharacterized protein</fullName>
    </submittedName>
</protein>
<dbReference type="Proteomes" id="UP001148629">
    <property type="component" value="Unassembled WGS sequence"/>
</dbReference>
<proteinExistence type="predicted"/>
<keyword evidence="2" id="KW-1185">Reference proteome</keyword>
<comment type="caution">
    <text evidence="1">The sequence shown here is derived from an EMBL/GenBank/DDBJ whole genome shotgun (WGS) entry which is preliminary data.</text>
</comment>
<evidence type="ECO:0000313" key="2">
    <source>
        <dbReference type="Proteomes" id="UP001148629"/>
    </source>
</evidence>
<dbReference type="EMBL" id="JANRMS010004133">
    <property type="protein sequence ID" value="KAJ3511435.1"/>
    <property type="molecule type" value="Genomic_DNA"/>
</dbReference>
<sequence>MQLGADFLLLRYDSPLRFPLLDAYPQIYPQIAGQPDVGVQTTLSTNSSMVRRIRHLRSEATRLVGVNEREDLSNGLAELADAYQEGWLSGSDEDDDDIQIMSIFTTEGVKAKDWLKEAH</sequence>
<name>A0ACC1RD52_9HYPO</name>